<organism evidence="2 3">
    <name type="scientific">Ciona intestinalis</name>
    <name type="common">Transparent sea squirt</name>
    <name type="synonym">Ascidia intestinalis</name>
    <dbReference type="NCBI Taxonomy" id="7719"/>
    <lineage>
        <taxon>Eukaryota</taxon>
        <taxon>Metazoa</taxon>
        <taxon>Chordata</taxon>
        <taxon>Tunicata</taxon>
        <taxon>Ascidiacea</taxon>
        <taxon>Phlebobranchia</taxon>
        <taxon>Cionidae</taxon>
        <taxon>Ciona</taxon>
    </lineage>
</organism>
<feature type="compositionally biased region" description="Polar residues" evidence="1">
    <location>
        <begin position="47"/>
        <end position="56"/>
    </location>
</feature>
<accession>H2XWL0</accession>
<evidence type="ECO:0000313" key="2">
    <source>
        <dbReference type="Ensembl" id="ENSCINP00000034044.1"/>
    </source>
</evidence>
<sequence length="401" mass="45523">MLRTQSKQTPTEMSHDYFMETYGNITPSKSEAKAIPGSSGKAVKNGWSPSPQTTGQIHKGEFRSADNRHKGSQKIKMCDHCARNNNKNEGVPCENSHLNDEIIADGCVCEHVCYDVPRRNSRIQAIASRFARKSLRMVSRRKGSTENAYSGEGTKPTDTPTNRWRNSMFKRSQSNHAQENDPESYRPVPHADRVQPVTSPEARDHQPTVTIVRSVSHAPATSSPKNDDSISILAKRHSASCSLTSTEDDRTSPTDDRVLNGILELKKYMLDESEQVTSSGLSNLHSTDKRTDLMENDVKQKYRSIKENEETRMVTIVTLLKRRRNSLKIKCDHFMKDLESDECDKTRGKTIKARLRHMQRKLEVVEQCIEEQKDYIKVAAAKIELKCSLELFNLKLERDTS</sequence>
<keyword evidence="3" id="KW-1185">Reference proteome</keyword>
<reference evidence="2" key="2">
    <citation type="journal article" date="2008" name="Genome Biol.">
        <title>Improved genome assembly and evidence-based global gene model set for the chordate Ciona intestinalis: new insight into intron and operon populations.</title>
        <authorList>
            <person name="Satou Y."/>
            <person name="Mineta K."/>
            <person name="Ogasawara M."/>
            <person name="Sasakura Y."/>
            <person name="Shoguchi E."/>
            <person name="Ueno K."/>
            <person name="Yamada L."/>
            <person name="Matsumoto J."/>
            <person name="Wasserscheid J."/>
            <person name="Dewar K."/>
            <person name="Wiley G.B."/>
            <person name="Macmil S.L."/>
            <person name="Roe B.A."/>
            <person name="Zeller R.W."/>
            <person name="Hastings K.E."/>
            <person name="Lemaire P."/>
            <person name="Lindquist E."/>
            <person name="Endo T."/>
            <person name="Hotta K."/>
            <person name="Inaba K."/>
        </authorList>
    </citation>
    <scope>NUCLEOTIDE SEQUENCE [LARGE SCALE GENOMIC DNA]</scope>
    <source>
        <strain evidence="2">wild type</strain>
    </source>
</reference>
<feature type="compositionally biased region" description="Polar residues" evidence="1">
    <location>
        <begin position="156"/>
        <end position="177"/>
    </location>
</feature>
<dbReference type="Proteomes" id="UP000008144">
    <property type="component" value="Chromosome 4"/>
</dbReference>
<feature type="region of interest" description="Disordered" evidence="1">
    <location>
        <begin position="137"/>
        <end position="208"/>
    </location>
</feature>
<reference evidence="2" key="3">
    <citation type="submission" date="2025-08" db="UniProtKB">
        <authorList>
            <consortium name="Ensembl"/>
        </authorList>
    </citation>
    <scope>IDENTIFICATION</scope>
</reference>
<proteinExistence type="predicted"/>
<dbReference type="HOGENOM" id="CLU_687999_0_0_1"/>
<reference evidence="3" key="1">
    <citation type="journal article" date="2002" name="Science">
        <title>The draft genome of Ciona intestinalis: insights into chordate and vertebrate origins.</title>
        <authorList>
            <person name="Dehal P."/>
            <person name="Satou Y."/>
            <person name="Campbell R.K."/>
            <person name="Chapman J."/>
            <person name="Degnan B."/>
            <person name="De Tomaso A."/>
            <person name="Davidson B."/>
            <person name="Di Gregorio A."/>
            <person name="Gelpke M."/>
            <person name="Goodstein D.M."/>
            <person name="Harafuji N."/>
            <person name="Hastings K.E."/>
            <person name="Ho I."/>
            <person name="Hotta K."/>
            <person name="Huang W."/>
            <person name="Kawashima T."/>
            <person name="Lemaire P."/>
            <person name="Martinez D."/>
            <person name="Meinertzhagen I.A."/>
            <person name="Necula S."/>
            <person name="Nonaka M."/>
            <person name="Putnam N."/>
            <person name="Rash S."/>
            <person name="Saiga H."/>
            <person name="Satake M."/>
            <person name="Terry A."/>
            <person name="Yamada L."/>
            <person name="Wang H.G."/>
            <person name="Awazu S."/>
            <person name="Azumi K."/>
            <person name="Boore J."/>
            <person name="Branno M."/>
            <person name="Chin-Bow S."/>
            <person name="DeSantis R."/>
            <person name="Doyle S."/>
            <person name="Francino P."/>
            <person name="Keys D.N."/>
            <person name="Haga S."/>
            <person name="Hayashi H."/>
            <person name="Hino K."/>
            <person name="Imai K.S."/>
            <person name="Inaba K."/>
            <person name="Kano S."/>
            <person name="Kobayashi K."/>
            <person name="Kobayashi M."/>
            <person name="Lee B.I."/>
            <person name="Makabe K.W."/>
            <person name="Manohar C."/>
            <person name="Matassi G."/>
            <person name="Medina M."/>
            <person name="Mochizuki Y."/>
            <person name="Mount S."/>
            <person name="Morishita T."/>
            <person name="Miura S."/>
            <person name="Nakayama A."/>
            <person name="Nishizaka S."/>
            <person name="Nomoto H."/>
            <person name="Ohta F."/>
            <person name="Oishi K."/>
            <person name="Rigoutsos I."/>
            <person name="Sano M."/>
            <person name="Sasaki A."/>
            <person name="Sasakura Y."/>
            <person name="Shoguchi E."/>
            <person name="Shin-i T."/>
            <person name="Spagnuolo A."/>
            <person name="Stainier D."/>
            <person name="Suzuki M.M."/>
            <person name="Tassy O."/>
            <person name="Takatori N."/>
            <person name="Tokuoka M."/>
            <person name="Yagi K."/>
            <person name="Yoshizaki F."/>
            <person name="Wada S."/>
            <person name="Zhang C."/>
            <person name="Hyatt P.D."/>
            <person name="Larimer F."/>
            <person name="Detter C."/>
            <person name="Doggett N."/>
            <person name="Glavina T."/>
            <person name="Hawkins T."/>
            <person name="Richardson P."/>
            <person name="Lucas S."/>
            <person name="Kohara Y."/>
            <person name="Levine M."/>
            <person name="Satoh N."/>
            <person name="Rokhsar D.S."/>
        </authorList>
    </citation>
    <scope>NUCLEOTIDE SEQUENCE [LARGE SCALE GENOMIC DNA]</scope>
</reference>
<evidence type="ECO:0000313" key="3">
    <source>
        <dbReference type="Proteomes" id="UP000008144"/>
    </source>
</evidence>
<dbReference type="AlphaFoldDB" id="H2XWL0"/>
<dbReference type="InParanoid" id="H2XWL0"/>
<evidence type="ECO:0000256" key="1">
    <source>
        <dbReference type="SAM" id="MobiDB-lite"/>
    </source>
</evidence>
<name>H2XWL0_CIOIN</name>
<dbReference type="OMA" id="TEMSHDY"/>
<dbReference type="EMBL" id="EAAA01002033">
    <property type="status" value="NOT_ANNOTATED_CDS"/>
    <property type="molecule type" value="Genomic_DNA"/>
</dbReference>
<dbReference type="GeneTree" id="ENSGT00660000097170"/>
<dbReference type="Ensembl" id="ENSCINT00000031573.1">
    <property type="protein sequence ID" value="ENSCINP00000034044.1"/>
    <property type="gene ID" value="ENSCING00000024905.1"/>
</dbReference>
<feature type="region of interest" description="Disordered" evidence="1">
    <location>
        <begin position="32"/>
        <end position="57"/>
    </location>
</feature>
<protein>
    <submittedName>
        <fullName evidence="2">Uncharacterized protein</fullName>
    </submittedName>
</protein>
<reference evidence="2" key="4">
    <citation type="submission" date="2025-09" db="UniProtKB">
        <authorList>
            <consortium name="Ensembl"/>
        </authorList>
    </citation>
    <scope>IDENTIFICATION</scope>
</reference>